<comment type="similarity">
    <text evidence="10">Belongs to the glycosyltransferase 14 family.</text>
</comment>
<dbReference type="InterPro" id="IPR003406">
    <property type="entry name" value="Glyco_trans_14"/>
</dbReference>
<dbReference type="Pfam" id="PF02485">
    <property type="entry name" value="Branch"/>
    <property type="match status" value="1"/>
</dbReference>
<dbReference type="PANTHER" id="PTHR19297">
    <property type="entry name" value="GLYCOSYLTRANSFERASE 14 FAMILY MEMBER"/>
    <property type="match status" value="1"/>
</dbReference>
<keyword evidence="6" id="KW-0735">Signal-anchor</keyword>
<keyword evidence="4" id="KW-0808">Transferase</keyword>
<dbReference type="GO" id="GO:0000139">
    <property type="term" value="C:Golgi membrane"/>
    <property type="evidence" value="ECO:0007669"/>
    <property type="project" value="UniProtKB-SubCell"/>
</dbReference>
<dbReference type="Proteomes" id="UP001230051">
    <property type="component" value="Unassembled WGS sequence"/>
</dbReference>
<evidence type="ECO:0000256" key="10">
    <source>
        <dbReference type="ARBA" id="ARBA00038150"/>
    </source>
</evidence>
<evidence type="ECO:0000313" key="12">
    <source>
        <dbReference type="EMBL" id="KAK1176053.1"/>
    </source>
</evidence>
<name>A0AAD8LVM8_ACIOX</name>
<evidence type="ECO:0000256" key="6">
    <source>
        <dbReference type="ARBA" id="ARBA00022968"/>
    </source>
</evidence>
<keyword evidence="13" id="KW-1185">Reference proteome</keyword>
<keyword evidence="3" id="KW-0328">Glycosyltransferase</keyword>
<evidence type="ECO:0000313" key="13">
    <source>
        <dbReference type="Proteomes" id="UP001230051"/>
    </source>
</evidence>
<keyword evidence="5 11" id="KW-0812">Transmembrane</keyword>
<reference evidence="12" key="1">
    <citation type="submission" date="2022-02" db="EMBL/GenBank/DDBJ databases">
        <title>Atlantic sturgeon de novo genome assembly.</title>
        <authorList>
            <person name="Stock M."/>
            <person name="Klopp C."/>
            <person name="Guiguen Y."/>
            <person name="Cabau C."/>
            <person name="Parinello H."/>
            <person name="Santidrian Yebra-Pimentel E."/>
            <person name="Kuhl H."/>
            <person name="Dirks R.P."/>
            <person name="Guessner J."/>
            <person name="Wuertz S."/>
            <person name="Du K."/>
            <person name="Schartl M."/>
        </authorList>
    </citation>
    <scope>NUCLEOTIDE SEQUENCE</scope>
    <source>
        <strain evidence="12">STURGEONOMICS-FGT-2020</strain>
        <tissue evidence="12">Whole blood</tissue>
    </source>
</reference>
<dbReference type="EMBL" id="JAGXEW010000001">
    <property type="protein sequence ID" value="KAK1176053.1"/>
    <property type="molecule type" value="Genomic_DNA"/>
</dbReference>
<keyword evidence="9" id="KW-0325">Glycoprotein</keyword>
<evidence type="ECO:0000256" key="7">
    <source>
        <dbReference type="ARBA" id="ARBA00022989"/>
    </source>
</evidence>
<dbReference type="PANTHER" id="PTHR19297:SF96">
    <property type="entry name" value="BETA-1,3-GALACTOSYL-O-GLYCOSYL-GLYCOPROTEIN BETA-1,6-N-ACETYLGLUCOSAMINYLTRANSFERASE"/>
    <property type="match status" value="1"/>
</dbReference>
<protein>
    <submittedName>
        <fullName evidence="12">Beta-1,3-galactosyl-O-glycosyl-glycoprotein beta-1,6-N-acetylglucosaminyltransferase-like isoform X1</fullName>
    </submittedName>
</protein>
<comment type="subcellular location">
    <subcellularLocation>
        <location evidence="1">Golgi apparatus membrane</location>
        <topology evidence="1">Single-pass type II membrane protein</topology>
    </subcellularLocation>
</comment>
<evidence type="ECO:0000256" key="2">
    <source>
        <dbReference type="ARBA" id="ARBA00004922"/>
    </source>
</evidence>
<evidence type="ECO:0000256" key="8">
    <source>
        <dbReference type="ARBA" id="ARBA00023136"/>
    </source>
</evidence>
<organism evidence="12 13">
    <name type="scientific">Acipenser oxyrinchus oxyrinchus</name>
    <dbReference type="NCBI Taxonomy" id="40147"/>
    <lineage>
        <taxon>Eukaryota</taxon>
        <taxon>Metazoa</taxon>
        <taxon>Chordata</taxon>
        <taxon>Craniata</taxon>
        <taxon>Vertebrata</taxon>
        <taxon>Euteleostomi</taxon>
        <taxon>Actinopterygii</taxon>
        <taxon>Chondrostei</taxon>
        <taxon>Acipenseriformes</taxon>
        <taxon>Acipenseridae</taxon>
        <taxon>Acipenser</taxon>
    </lineage>
</organism>
<sequence>MLMRRLTMQRTIGIMVLAAIIILVIYLINCHIKETIEQYNSLEFMQKDDNKINCTRIIEGKADEIEQAKLHVMTVNYKNKHRPKMDQYYIGLTRNCGNFTKICKYLTFPLSEEEKEFPIAYSLVVHHKIDTFERLLRSIYTPQNFYCVHVDKKSPESFLAAVKGIAGCFENVFVASQQESVVYASWSRVQADINCMKDLQRRSLTWKYFINLCGQDFPLKTNLEIVKILKGLNGRNSLETETMPSHKETRWKKHYEVADGTIKKTSIDKAPPPIETPVFAGGAYIVVSRSFIEHILEDQKILKFMDWANDTYSPDEFLWATLQRTPGVPGFIPVNSKYDVTDMNSVSRFVKWSYYEGSMSKGAMYPPCTGVHVRSVCVYGAGDLNHMLQQHHLFANKFDTEVDPIAIQCLEEHLRHTAIAKATITAATKNN</sequence>
<evidence type="ECO:0000256" key="3">
    <source>
        <dbReference type="ARBA" id="ARBA00022676"/>
    </source>
</evidence>
<keyword evidence="8 11" id="KW-0472">Membrane</keyword>
<evidence type="ECO:0000256" key="1">
    <source>
        <dbReference type="ARBA" id="ARBA00004323"/>
    </source>
</evidence>
<comment type="caution">
    <text evidence="12">The sequence shown here is derived from an EMBL/GenBank/DDBJ whole genome shotgun (WGS) entry which is preliminary data.</text>
</comment>
<evidence type="ECO:0000256" key="9">
    <source>
        <dbReference type="ARBA" id="ARBA00023180"/>
    </source>
</evidence>
<keyword evidence="7 11" id="KW-1133">Transmembrane helix</keyword>
<evidence type="ECO:0000256" key="4">
    <source>
        <dbReference type="ARBA" id="ARBA00022679"/>
    </source>
</evidence>
<accession>A0AAD8LVM8</accession>
<evidence type="ECO:0000256" key="5">
    <source>
        <dbReference type="ARBA" id="ARBA00022692"/>
    </source>
</evidence>
<comment type="pathway">
    <text evidence="2">Protein modification; protein glycosylation.</text>
</comment>
<proteinExistence type="inferred from homology"/>
<dbReference type="GO" id="GO:0003829">
    <property type="term" value="F:beta-1,3-galactosyl-O-glycosyl-glycoprotein beta-1,6-N-acetylglucosaminyltransferase activity"/>
    <property type="evidence" value="ECO:0007669"/>
    <property type="project" value="TreeGrafter"/>
</dbReference>
<evidence type="ECO:0000256" key="11">
    <source>
        <dbReference type="SAM" id="Phobius"/>
    </source>
</evidence>
<dbReference type="AlphaFoldDB" id="A0AAD8LVM8"/>
<gene>
    <name evidence="12" type="primary">Gcnt1</name>
    <name evidence="12" type="ORF">AOXY_G856</name>
</gene>
<feature type="transmembrane region" description="Helical" evidence="11">
    <location>
        <begin position="12"/>
        <end position="28"/>
    </location>
</feature>